<comment type="similarity">
    <text evidence="1 3">Belongs to the short-chain dehydrogenases/reductases (SDR) family.</text>
</comment>
<dbReference type="EMBL" id="CP062938">
    <property type="protein sequence ID" value="QOL31415.1"/>
    <property type="molecule type" value="Genomic_DNA"/>
</dbReference>
<reference evidence="5 7" key="2">
    <citation type="submission" date="2020-10" db="EMBL/GenBank/DDBJ databases">
        <title>Genome sequencing of Bifidobacterium eulemuris_DSMZ_100216.</title>
        <authorList>
            <person name="Kim J."/>
        </authorList>
    </citation>
    <scope>NUCLEOTIDE SEQUENCE [LARGE SCALE GENOMIC DNA]</scope>
    <source>
        <strain evidence="5 7">DSM 100216</strain>
    </source>
</reference>
<dbReference type="Proteomes" id="UP000216057">
    <property type="component" value="Unassembled WGS sequence"/>
</dbReference>
<dbReference type="RefSeq" id="WP_158217169.1">
    <property type="nucleotide sequence ID" value="NZ_CP062938.1"/>
</dbReference>
<dbReference type="Pfam" id="PF00106">
    <property type="entry name" value="adh_short"/>
    <property type="match status" value="1"/>
</dbReference>
<dbReference type="Gene3D" id="3.40.50.720">
    <property type="entry name" value="NAD(P)-binding Rossmann-like Domain"/>
    <property type="match status" value="1"/>
</dbReference>
<dbReference type="SUPFAM" id="SSF51735">
    <property type="entry name" value="NAD(P)-binding Rossmann-fold domains"/>
    <property type="match status" value="1"/>
</dbReference>
<evidence type="ECO:0000313" key="7">
    <source>
        <dbReference type="Proteomes" id="UP000593943"/>
    </source>
</evidence>
<sequence>MSQKVVLVTGASSGFGKGAAKALLDRNYVVYASSRRLDRLKDLEQEGAIPLPMDITNPAEVNAGIRTIMRQSGRIDALVNSAGYGGYGAMEDVPLEEARKQFDVNVFGLAMVTKAVLPHMRENGGNIVNLSSGAGFSTFPMGGWYSASKHAVEALSDALRCEVERFGIHVSLIEPGSVKTEFMDVAMRHFNALKHGEAYQEQALKFKDSFIRSYENAPTPEVVVEAIVKAVTSDRPKTRYKVAGASLLSFMKKTLPDKAFDAIGSIAMGQ</sequence>
<dbReference type="KEGG" id="beu:BE0216_02295"/>
<dbReference type="CDD" id="cd05374">
    <property type="entry name" value="17beta-HSD-like_SDR_c"/>
    <property type="match status" value="1"/>
</dbReference>
<dbReference type="Proteomes" id="UP000593943">
    <property type="component" value="Chromosome"/>
</dbReference>
<evidence type="ECO:0000256" key="1">
    <source>
        <dbReference type="ARBA" id="ARBA00006484"/>
    </source>
</evidence>
<dbReference type="PROSITE" id="PS00061">
    <property type="entry name" value="ADH_SHORT"/>
    <property type="match status" value="1"/>
</dbReference>
<dbReference type="PANTHER" id="PTHR43976">
    <property type="entry name" value="SHORT CHAIN DEHYDROGENASE"/>
    <property type="match status" value="1"/>
</dbReference>
<keyword evidence="7" id="KW-1185">Reference proteome</keyword>
<dbReference type="GO" id="GO:0016491">
    <property type="term" value="F:oxidoreductase activity"/>
    <property type="evidence" value="ECO:0007669"/>
    <property type="project" value="UniProtKB-KW"/>
</dbReference>
<organism evidence="4 6">
    <name type="scientific">Bifidobacterium eulemuris</name>
    <dbReference type="NCBI Taxonomy" id="1765219"/>
    <lineage>
        <taxon>Bacteria</taxon>
        <taxon>Bacillati</taxon>
        <taxon>Actinomycetota</taxon>
        <taxon>Actinomycetes</taxon>
        <taxon>Bifidobacteriales</taxon>
        <taxon>Bifidobacteriaceae</taxon>
        <taxon>Bifidobacterium</taxon>
    </lineage>
</organism>
<dbReference type="OrthoDB" id="3178062at2"/>
<evidence type="ECO:0000313" key="5">
    <source>
        <dbReference type="EMBL" id="QOL31415.1"/>
    </source>
</evidence>
<dbReference type="InterPro" id="IPR036291">
    <property type="entry name" value="NAD(P)-bd_dom_sf"/>
</dbReference>
<dbReference type="PRINTS" id="PR00080">
    <property type="entry name" value="SDRFAMILY"/>
</dbReference>
<proteinExistence type="inferred from homology"/>
<keyword evidence="2" id="KW-0560">Oxidoreductase</keyword>
<dbReference type="AlphaFoldDB" id="A0A261GC96"/>
<dbReference type="PRINTS" id="PR00081">
    <property type="entry name" value="GDHRDH"/>
</dbReference>
<evidence type="ECO:0000313" key="6">
    <source>
        <dbReference type="Proteomes" id="UP000216057"/>
    </source>
</evidence>
<name>A0A261GC96_9BIFI</name>
<accession>A0A261GC96</accession>
<protein>
    <submittedName>
        <fullName evidence="5">SDR family NAD(P)-dependent oxidoreductase</fullName>
    </submittedName>
    <submittedName>
        <fullName evidence="4">Short-chain dehydrogenase/reductase</fullName>
    </submittedName>
</protein>
<evidence type="ECO:0000256" key="2">
    <source>
        <dbReference type="ARBA" id="ARBA00023002"/>
    </source>
</evidence>
<dbReference type="InterPro" id="IPR020904">
    <property type="entry name" value="Sc_DH/Rdtase_CS"/>
</dbReference>
<dbReference type="PANTHER" id="PTHR43976:SF16">
    <property type="entry name" value="SHORT-CHAIN DEHYDROGENASE_REDUCTASE FAMILY PROTEIN"/>
    <property type="match status" value="1"/>
</dbReference>
<evidence type="ECO:0000256" key="3">
    <source>
        <dbReference type="RuleBase" id="RU000363"/>
    </source>
</evidence>
<dbReference type="NCBIfam" id="NF004826">
    <property type="entry name" value="PRK06182.1"/>
    <property type="match status" value="1"/>
</dbReference>
<reference evidence="4 6" key="1">
    <citation type="journal article" date="2017" name="BMC Genomics">
        <title>Comparative genomic and phylogenomic analyses of the Bifidobacteriaceae family.</title>
        <authorList>
            <person name="Lugli G.A."/>
            <person name="Milani C."/>
            <person name="Turroni F."/>
            <person name="Duranti S."/>
            <person name="Mancabelli L."/>
            <person name="Mangifesta M."/>
            <person name="Ferrario C."/>
            <person name="Modesto M."/>
            <person name="Mattarelli P."/>
            <person name="Jiri K."/>
            <person name="van Sinderen D."/>
            <person name="Ventura M."/>
        </authorList>
    </citation>
    <scope>NUCLEOTIDE SEQUENCE [LARGE SCALE GENOMIC DNA]</scope>
    <source>
        <strain evidence="4 6">DSM 100216</strain>
    </source>
</reference>
<dbReference type="EMBL" id="MWWZ01000004">
    <property type="protein sequence ID" value="OZG69059.1"/>
    <property type="molecule type" value="Genomic_DNA"/>
</dbReference>
<evidence type="ECO:0000313" key="4">
    <source>
        <dbReference type="EMBL" id="OZG69059.1"/>
    </source>
</evidence>
<dbReference type="InterPro" id="IPR002347">
    <property type="entry name" value="SDR_fam"/>
</dbReference>
<gene>
    <name evidence="5" type="ORF">BE0216_02295</name>
    <name evidence="4" type="ORF">BEUL_0465</name>
</gene>
<dbReference type="InterPro" id="IPR051911">
    <property type="entry name" value="SDR_oxidoreductase"/>
</dbReference>